<evidence type="ECO:0000313" key="2">
    <source>
        <dbReference type="Proteomes" id="UP000036923"/>
    </source>
</evidence>
<sequence length="108" mass="12700">MKDYKVIISDDDKKAIEGLGIKLETIIVATQRAIWRIKSVRADRVDFMERFEEDGKPFILHGNIRYYRKKGYILEFQGIGEIKAFYNRKTGEVQYFGEQEISDVSDKE</sequence>
<keyword evidence="2" id="KW-1185">Reference proteome</keyword>
<dbReference type="eggNOG" id="ENOG5033YPC">
    <property type="taxonomic scope" value="Bacteria"/>
</dbReference>
<evidence type="ECO:0000313" key="1">
    <source>
        <dbReference type="EMBL" id="KNY25498.1"/>
    </source>
</evidence>
<gene>
    <name evidence="1" type="ORF">Bccel_0758</name>
</gene>
<name>A0A0L6JIH6_9FIRM</name>
<dbReference type="RefSeq" id="WP_162838926.1">
    <property type="nucleotide sequence ID" value="NZ_LGTC01000001.1"/>
</dbReference>
<comment type="caution">
    <text evidence="1">The sequence shown here is derived from an EMBL/GenBank/DDBJ whole genome shotgun (WGS) entry which is preliminary data.</text>
</comment>
<dbReference type="AlphaFoldDB" id="A0A0L6JIH6"/>
<proteinExistence type="predicted"/>
<accession>A0A0L6JIH6</accession>
<organism evidence="1 2">
    <name type="scientific">Pseudobacteroides cellulosolvens ATCC 35603 = DSM 2933</name>
    <dbReference type="NCBI Taxonomy" id="398512"/>
    <lineage>
        <taxon>Bacteria</taxon>
        <taxon>Bacillati</taxon>
        <taxon>Bacillota</taxon>
        <taxon>Clostridia</taxon>
        <taxon>Eubacteriales</taxon>
        <taxon>Oscillospiraceae</taxon>
        <taxon>Pseudobacteroides</taxon>
    </lineage>
</organism>
<reference evidence="2" key="1">
    <citation type="submission" date="2015-07" db="EMBL/GenBank/DDBJ databases">
        <title>Near-Complete Genome Sequence of the Cellulolytic Bacterium Bacteroides (Pseudobacteroides) cellulosolvens ATCC 35603.</title>
        <authorList>
            <person name="Dassa B."/>
            <person name="Utturkar S.M."/>
            <person name="Klingeman D.M."/>
            <person name="Hurt R.A."/>
            <person name="Keller M."/>
            <person name="Xu J."/>
            <person name="Reddy Y.H.K."/>
            <person name="Borovok I."/>
            <person name="Grinberg I.R."/>
            <person name="Lamed R."/>
            <person name="Zhivin O."/>
            <person name="Bayer E.A."/>
            <person name="Brown S.D."/>
        </authorList>
    </citation>
    <scope>NUCLEOTIDE SEQUENCE [LARGE SCALE GENOMIC DNA]</scope>
    <source>
        <strain evidence="2">DSM 2933</strain>
    </source>
</reference>
<protein>
    <submittedName>
        <fullName evidence="1">Uncharacterized protein</fullName>
    </submittedName>
</protein>
<dbReference type="EMBL" id="LGTC01000001">
    <property type="protein sequence ID" value="KNY25498.1"/>
    <property type="molecule type" value="Genomic_DNA"/>
</dbReference>
<dbReference type="Proteomes" id="UP000036923">
    <property type="component" value="Unassembled WGS sequence"/>
</dbReference>